<protein>
    <submittedName>
        <fullName evidence="1">Uncharacterized protein</fullName>
    </submittedName>
</protein>
<gene>
    <name evidence="1" type="ORF">MPF_0505</name>
</gene>
<name>A0A1L9C5D6_9EURY</name>
<evidence type="ECO:0000313" key="2">
    <source>
        <dbReference type="Proteomes" id="UP000185713"/>
    </source>
</evidence>
<reference evidence="1 2" key="1">
    <citation type="submission" date="2014-12" db="EMBL/GenBank/DDBJ databases">
        <title>The genome sequence of Methanohalophilus portucalensis strain FDF1.</title>
        <authorList>
            <person name="Lai M.-C."/>
            <person name="Lai S.-J."/>
        </authorList>
    </citation>
    <scope>NUCLEOTIDE SEQUENCE [LARGE SCALE GENOMIC DNA]</scope>
    <source>
        <strain evidence="1 2">FDF-1</strain>
    </source>
</reference>
<evidence type="ECO:0000313" key="1">
    <source>
        <dbReference type="EMBL" id="OJH49717.1"/>
    </source>
</evidence>
<dbReference type="EMBL" id="JWTK01000002">
    <property type="protein sequence ID" value="OJH49717.1"/>
    <property type="molecule type" value="Genomic_DNA"/>
</dbReference>
<comment type="caution">
    <text evidence="1">The sequence shown here is derived from an EMBL/GenBank/DDBJ whole genome shotgun (WGS) entry which is preliminary data.</text>
</comment>
<sequence length="39" mass="4589">MKVKWKIWTGFAVKQLSVLPPMVSAMPEKNYIFKHSYCT</sequence>
<dbReference type="AlphaFoldDB" id="A0A1L9C5D6"/>
<proteinExistence type="predicted"/>
<dbReference type="Proteomes" id="UP000185713">
    <property type="component" value="Unassembled WGS sequence"/>
</dbReference>
<accession>A0A1L9C5D6</accession>
<organism evidence="1 2">
    <name type="scientific">Methanohalophilus portucalensis FDF-1</name>
    <dbReference type="NCBI Taxonomy" id="523843"/>
    <lineage>
        <taxon>Archaea</taxon>
        <taxon>Methanobacteriati</taxon>
        <taxon>Methanobacteriota</taxon>
        <taxon>Stenosarchaea group</taxon>
        <taxon>Methanomicrobia</taxon>
        <taxon>Methanosarcinales</taxon>
        <taxon>Methanosarcinaceae</taxon>
        <taxon>Methanohalophilus</taxon>
    </lineage>
</organism>